<dbReference type="Proteomes" id="UP001060012">
    <property type="component" value="Chromosome"/>
</dbReference>
<name>A0ABY5E802_9BACT</name>
<keyword evidence="1" id="KW-0732">Signal</keyword>
<keyword evidence="3" id="KW-1185">Reference proteome</keyword>
<sequence>MRFKTGIKVCLLTLFIFLFQGCSINQSSLSSAVQTNSASLVASYRNEILKDLKEYKKKLDLRNPYDFNEKLSKSIYSQIASKQDYINIIQDGYKLETANEYLYYAFTQNDIENRNDFLIIGMYKLIYKAFGLENKHQFIASQYNKKYMQELYTYLQVIRWKIRENKDFKGQYLFNTWQNNWQLELMKKNDSDLNTIKNLEYIKNKKESIYSHSNFSFETLMERILLNVKYSLRQVDVEPYELSISAIRSFAFII</sequence>
<dbReference type="PROSITE" id="PS51257">
    <property type="entry name" value="PROKAR_LIPOPROTEIN"/>
    <property type="match status" value="1"/>
</dbReference>
<gene>
    <name evidence="2" type="ORF">NJU99_03620</name>
</gene>
<evidence type="ECO:0000313" key="2">
    <source>
        <dbReference type="EMBL" id="UTJ07188.1"/>
    </source>
</evidence>
<accession>A0ABY5E802</accession>
<feature type="signal peptide" evidence="1">
    <location>
        <begin position="1"/>
        <end position="25"/>
    </location>
</feature>
<proteinExistence type="predicted"/>
<evidence type="ECO:0000256" key="1">
    <source>
        <dbReference type="SAM" id="SignalP"/>
    </source>
</evidence>
<dbReference type="RefSeq" id="WP_254577367.1">
    <property type="nucleotide sequence ID" value="NZ_CP100595.1"/>
</dbReference>
<dbReference type="EMBL" id="CP100595">
    <property type="protein sequence ID" value="UTJ07188.1"/>
    <property type="molecule type" value="Genomic_DNA"/>
</dbReference>
<organism evidence="2 3">
    <name type="scientific">Arcobacter roscoffensis</name>
    <dbReference type="NCBI Taxonomy" id="2961520"/>
    <lineage>
        <taxon>Bacteria</taxon>
        <taxon>Pseudomonadati</taxon>
        <taxon>Campylobacterota</taxon>
        <taxon>Epsilonproteobacteria</taxon>
        <taxon>Campylobacterales</taxon>
        <taxon>Arcobacteraceae</taxon>
        <taxon>Arcobacter</taxon>
    </lineage>
</organism>
<protein>
    <recommendedName>
        <fullName evidence="4">Lipoprotein</fullName>
    </recommendedName>
</protein>
<evidence type="ECO:0008006" key="4">
    <source>
        <dbReference type="Google" id="ProtNLM"/>
    </source>
</evidence>
<feature type="chain" id="PRO_5045386083" description="Lipoprotein" evidence="1">
    <location>
        <begin position="26"/>
        <end position="254"/>
    </location>
</feature>
<reference evidence="2" key="1">
    <citation type="submission" date="2022-07" db="EMBL/GenBank/DDBJ databases">
        <title>Arcobacter roscoffensis sp. nov., a marine bacterium isolated from coastal seawater collected from Roscoff, France.</title>
        <authorList>
            <person name="Pascual J."/>
            <person name="Lepeaux C."/>
            <person name="Methner A."/>
            <person name="Overmann J."/>
        </authorList>
    </citation>
    <scope>NUCLEOTIDE SEQUENCE</scope>
    <source>
        <strain evidence="2">ARW1-2F2</strain>
    </source>
</reference>
<evidence type="ECO:0000313" key="3">
    <source>
        <dbReference type="Proteomes" id="UP001060012"/>
    </source>
</evidence>